<dbReference type="SUPFAM" id="SSF75217">
    <property type="entry name" value="alpha/beta knot"/>
    <property type="match status" value="1"/>
</dbReference>
<dbReference type="EMBL" id="PKGU01000001">
    <property type="protein sequence ID" value="PKZ16295.1"/>
    <property type="molecule type" value="Genomic_DNA"/>
</dbReference>
<evidence type="ECO:0000259" key="3">
    <source>
        <dbReference type="Pfam" id="PF00588"/>
    </source>
</evidence>
<dbReference type="InterPro" id="IPR004441">
    <property type="entry name" value="rRNA_MeTrfase_TrmH"/>
</dbReference>
<evidence type="ECO:0000313" key="5">
    <source>
        <dbReference type="Proteomes" id="UP000242263"/>
    </source>
</evidence>
<dbReference type="GO" id="GO:0003723">
    <property type="term" value="F:RNA binding"/>
    <property type="evidence" value="ECO:0007669"/>
    <property type="project" value="InterPro"/>
</dbReference>
<accession>A0A2I1J3Z8</accession>
<protein>
    <submittedName>
        <fullName evidence="4">TrmH family RNA methyltransferase</fullName>
    </submittedName>
</protein>
<comment type="caution">
    <text evidence="4">The sequence shown here is derived from an EMBL/GenBank/DDBJ whole genome shotgun (WGS) entry which is preliminary data.</text>
</comment>
<evidence type="ECO:0000313" key="4">
    <source>
        <dbReference type="EMBL" id="PKZ16295.1"/>
    </source>
</evidence>
<keyword evidence="1 4" id="KW-0489">Methyltransferase</keyword>
<name>A0A2I1J3Z8_9BIFI</name>
<dbReference type="InterPro" id="IPR001537">
    <property type="entry name" value="SpoU_MeTrfase"/>
</dbReference>
<evidence type="ECO:0000256" key="1">
    <source>
        <dbReference type="ARBA" id="ARBA00022603"/>
    </source>
</evidence>
<sequence>MIPPSEFTRRVMAAGNPGLREIGVGSWEEEHPDEPRPIGEQYDEELLNEGDRRNVMDRYRYWSVEAIKKDLDERGRYGFEVAVENWTHDFNIGSIVRTANAFTANAVHIIGPKKWNRKGSLMTELYQHVHHHASIDEFIDNLTARAEQEGKPRPRIIALDIVPGAQPIERYDFPENCVMIFGAEGPGLTSRALERADDVVYISQTGSVRSLNAGAAAAVAMHTWVMQHGVIG</sequence>
<dbReference type="RefSeq" id="WP_021618767.1">
    <property type="nucleotide sequence ID" value="NZ_CAMYCS010000002.1"/>
</dbReference>
<gene>
    <name evidence="4" type="ORF">CYJ32_02425</name>
</gene>
<dbReference type="InterPro" id="IPR029028">
    <property type="entry name" value="Alpha/beta_knot_MTases"/>
</dbReference>
<keyword evidence="2 4" id="KW-0808">Transferase</keyword>
<organism evidence="4 5">
    <name type="scientific">Alloscardovia omnicolens</name>
    <dbReference type="NCBI Taxonomy" id="419015"/>
    <lineage>
        <taxon>Bacteria</taxon>
        <taxon>Bacillati</taxon>
        <taxon>Actinomycetota</taxon>
        <taxon>Actinomycetes</taxon>
        <taxon>Bifidobacteriales</taxon>
        <taxon>Bifidobacteriaceae</taxon>
        <taxon>Alloscardovia</taxon>
    </lineage>
</organism>
<dbReference type="GO" id="GO:0006396">
    <property type="term" value="P:RNA processing"/>
    <property type="evidence" value="ECO:0007669"/>
    <property type="project" value="InterPro"/>
</dbReference>
<dbReference type="GO" id="GO:0008173">
    <property type="term" value="F:RNA methyltransferase activity"/>
    <property type="evidence" value="ECO:0007669"/>
    <property type="project" value="InterPro"/>
</dbReference>
<feature type="domain" description="tRNA/rRNA methyltransferase SpoU type" evidence="3">
    <location>
        <begin position="80"/>
        <end position="222"/>
    </location>
</feature>
<dbReference type="GO" id="GO:0032259">
    <property type="term" value="P:methylation"/>
    <property type="evidence" value="ECO:0007669"/>
    <property type="project" value="UniProtKB-KW"/>
</dbReference>
<dbReference type="Gene3D" id="3.40.1280.10">
    <property type="match status" value="1"/>
</dbReference>
<dbReference type="PANTHER" id="PTHR46429">
    <property type="entry name" value="23S RRNA (GUANOSINE-2'-O-)-METHYLTRANSFERASE RLMB"/>
    <property type="match status" value="1"/>
</dbReference>
<dbReference type="PANTHER" id="PTHR46429:SF1">
    <property type="entry name" value="23S RRNA (GUANOSINE-2'-O-)-METHYLTRANSFERASE RLMB"/>
    <property type="match status" value="1"/>
</dbReference>
<dbReference type="Pfam" id="PF00588">
    <property type="entry name" value="SpoU_methylase"/>
    <property type="match status" value="1"/>
</dbReference>
<dbReference type="GO" id="GO:0005829">
    <property type="term" value="C:cytosol"/>
    <property type="evidence" value="ECO:0007669"/>
    <property type="project" value="TreeGrafter"/>
</dbReference>
<proteinExistence type="predicted"/>
<evidence type="ECO:0000256" key="2">
    <source>
        <dbReference type="ARBA" id="ARBA00022679"/>
    </source>
</evidence>
<dbReference type="InterPro" id="IPR029026">
    <property type="entry name" value="tRNA_m1G_MTases_N"/>
</dbReference>
<dbReference type="GeneID" id="35868930"/>
<dbReference type="AlphaFoldDB" id="A0A2I1J3Z8"/>
<reference evidence="4 5" key="1">
    <citation type="submission" date="2017-12" db="EMBL/GenBank/DDBJ databases">
        <title>Phylogenetic diversity of female urinary microbiome.</title>
        <authorList>
            <person name="Thomas-White K."/>
            <person name="Wolfe A.J."/>
        </authorList>
    </citation>
    <scope>NUCLEOTIDE SEQUENCE [LARGE SCALE GENOMIC DNA]</scope>
    <source>
        <strain evidence="4 5">UMB0064</strain>
    </source>
</reference>
<dbReference type="Proteomes" id="UP000242263">
    <property type="component" value="Unassembled WGS sequence"/>
</dbReference>